<sequence length="279" mass="31938">MPKQANQITNRFKAADMPKRVKGNWTTMLSAPSAPALQTVPSNEPLYCPTTRRIVLISSVPGVVHGLVRTLSDACFDVMVFHRWEPEVQRHLGSDLLIYDLTATDTRSELLDIRNRLEAEQMKDTPVMYVIQDRMAVRAHELLPSEEVLVWPLASNHMVHDIERMIVRHPAASRQATQGSRRTVFKDIWIDRDKMLVYKEENQLNLTKTEYDLLLKLIDAQGKVISREQMMHDIWETDFVGGSNVVDVHVKSLRKKLGDRPAEPEYIATVRGVGYRLAD</sequence>
<dbReference type="GO" id="GO:0000156">
    <property type="term" value="F:phosphorelay response regulator activity"/>
    <property type="evidence" value="ECO:0007669"/>
    <property type="project" value="TreeGrafter"/>
</dbReference>
<dbReference type="Pfam" id="PF00486">
    <property type="entry name" value="Trans_reg_C"/>
    <property type="match status" value="1"/>
</dbReference>
<dbReference type="EMBL" id="JTHP01000001">
    <property type="protein sequence ID" value="KJD47589.1"/>
    <property type="molecule type" value="Genomic_DNA"/>
</dbReference>
<dbReference type="PANTHER" id="PTHR48111">
    <property type="entry name" value="REGULATOR OF RPOS"/>
    <property type="match status" value="1"/>
</dbReference>
<dbReference type="AlphaFoldDB" id="A0A0D7X8W2"/>
<dbReference type="GO" id="GO:0005829">
    <property type="term" value="C:cytosol"/>
    <property type="evidence" value="ECO:0007669"/>
    <property type="project" value="TreeGrafter"/>
</dbReference>
<keyword evidence="10" id="KW-1185">Reference proteome</keyword>
<dbReference type="PANTHER" id="PTHR48111:SF1">
    <property type="entry name" value="TWO-COMPONENT RESPONSE REGULATOR ORR33"/>
    <property type="match status" value="1"/>
</dbReference>
<protein>
    <submittedName>
        <fullName evidence="9">Chemotaxis protein CheY</fullName>
    </submittedName>
</protein>
<dbReference type="GO" id="GO:0000976">
    <property type="term" value="F:transcription cis-regulatory region binding"/>
    <property type="evidence" value="ECO:0007669"/>
    <property type="project" value="TreeGrafter"/>
</dbReference>
<proteinExistence type="predicted"/>
<dbReference type="SUPFAM" id="SSF46894">
    <property type="entry name" value="C-terminal effector domain of the bipartite response regulators"/>
    <property type="match status" value="1"/>
</dbReference>
<dbReference type="InterPro" id="IPR036388">
    <property type="entry name" value="WH-like_DNA-bd_sf"/>
</dbReference>
<dbReference type="GO" id="GO:0032993">
    <property type="term" value="C:protein-DNA complex"/>
    <property type="evidence" value="ECO:0007669"/>
    <property type="project" value="TreeGrafter"/>
</dbReference>
<evidence type="ECO:0000256" key="3">
    <source>
        <dbReference type="ARBA" id="ARBA00023012"/>
    </source>
</evidence>
<evidence type="ECO:0000259" key="8">
    <source>
        <dbReference type="PROSITE" id="PS51755"/>
    </source>
</evidence>
<dbReference type="InterPro" id="IPR016032">
    <property type="entry name" value="Sig_transdc_resp-reg_C-effctor"/>
</dbReference>
<comment type="subcellular location">
    <subcellularLocation>
        <location evidence="1">Cytoplasm</location>
    </subcellularLocation>
</comment>
<dbReference type="RefSeq" id="WP_044644374.1">
    <property type="nucleotide sequence ID" value="NZ_JTHP01000001.1"/>
</dbReference>
<evidence type="ECO:0000256" key="4">
    <source>
        <dbReference type="ARBA" id="ARBA00023015"/>
    </source>
</evidence>
<evidence type="ECO:0000313" key="10">
    <source>
        <dbReference type="Proteomes" id="UP000032534"/>
    </source>
</evidence>
<name>A0A0D7X8W2_9BACL</name>
<dbReference type="PATRIC" id="fig|159743.3.peg.264"/>
<accession>A0A0D7X8W2</accession>
<evidence type="ECO:0000313" key="9">
    <source>
        <dbReference type="EMBL" id="KJD47589.1"/>
    </source>
</evidence>
<dbReference type="PROSITE" id="PS51755">
    <property type="entry name" value="OMPR_PHOB"/>
    <property type="match status" value="1"/>
</dbReference>
<dbReference type="GO" id="GO:0006355">
    <property type="term" value="P:regulation of DNA-templated transcription"/>
    <property type="evidence" value="ECO:0007669"/>
    <property type="project" value="InterPro"/>
</dbReference>
<evidence type="ECO:0000256" key="6">
    <source>
        <dbReference type="ARBA" id="ARBA00023163"/>
    </source>
</evidence>
<comment type="caution">
    <text evidence="9">The sequence shown here is derived from an EMBL/GenBank/DDBJ whole genome shotgun (WGS) entry which is preliminary data.</text>
</comment>
<keyword evidence="3" id="KW-0902">Two-component regulatory system</keyword>
<keyword evidence="2" id="KW-0597">Phosphoprotein</keyword>
<evidence type="ECO:0000256" key="1">
    <source>
        <dbReference type="ARBA" id="ARBA00004496"/>
    </source>
</evidence>
<evidence type="ECO:0000256" key="2">
    <source>
        <dbReference type="ARBA" id="ARBA00022553"/>
    </source>
</evidence>
<evidence type="ECO:0000256" key="7">
    <source>
        <dbReference type="PROSITE-ProRule" id="PRU01091"/>
    </source>
</evidence>
<keyword evidence="4" id="KW-0805">Transcription regulation</keyword>
<feature type="domain" description="OmpR/PhoB-type" evidence="8">
    <location>
        <begin position="180"/>
        <end position="279"/>
    </location>
</feature>
<reference evidence="9 10" key="1">
    <citation type="submission" date="2014-11" db="EMBL/GenBank/DDBJ databases">
        <title>Draft Genome Sequences of Paenibacillus polymyxa NRRL B-30509 and Paenibacillus terrae NRRL B-30644, Strains from a Poultry Environment that Produce Tridecaptin A and Paenicidins.</title>
        <authorList>
            <person name="van Belkum M.J."/>
            <person name="Lohans C.T."/>
            <person name="Vederas J.C."/>
        </authorList>
    </citation>
    <scope>NUCLEOTIDE SEQUENCE [LARGE SCALE GENOMIC DNA]</scope>
    <source>
        <strain evidence="9 10">NRRL B-30644</strain>
    </source>
</reference>
<dbReference type="SMART" id="SM00862">
    <property type="entry name" value="Trans_reg_C"/>
    <property type="match status" value="1"/>
</dbReference>
<feature type="DNA-binding region" description="OmpR/PhoB-type" evidence="7">
    <location>
        <begin position="180"/>
        <end position="279"/>
    </location>
</feature>
<dbReference type="OrthoDB" id="2652196at2"/>
<keyword evidence="6" id="KW-0804">Transcription</keyword>
<gene>
    <name evidence="9" type="ORF">QD47_01150</name>
</gene>
<dbReference type="CDD" id="cd00383">
    <property type="entry name" value="trans_reg_C"/>
    <property type="match status" value="1"/>
</dbReference>
<organism evidence="9 10">
    <name type="scientific">Paenibacillus terrae</name>
    <dbReference type="NCBI Taxonomy" id="159743"/>
    <lineage>
        <taxon>Bacteria</taxon>
        <taxon>Bacillati</taxon>
        <taxon>Bacillota</taxon>
        <taxon>Bacilli</taxon>
        <taxon>Bacillales</taxon>
        <taxon>Paenibacillaceae</taxon>
        <taxon>Paenibacillus</taxon>
    </lineage>
</organism>
<keyword evidence="5 7" id="KW-0238">DNA-binding</keyword>
<dbReference type="FunFam" id="1.10.10.10:FF:000018">
    <property type="entry name" value="DNA-binding response regulator ResD"/>
    <property type="match status" value="1"/>
</dbReference>
<dbReference type="InterPro" id="IPR001867">
    <property type="entry name" value="OmpR/PhoB-type_DNA-bd"/>
</dbReference>
<dbReference type="InterPro" id="IPR039420">
    <property type="entry name" value="WalR-like"/>
</dbReference>
<evidence type="ECO:0000256" key="5">
    <source>
        <dbReference type="ARBA" id="ARBA00023125"/>
    </source>
</evidence>
<dbReference type="Proteomes" id="UP000032534">
    <property type="component" value="Unassembled WGS sequence"/>
</dbReference>
<dbReference type="Gene3D" id="1.10.10.10">
    <property type="entry name" value="Winged helix-like DNA-binding domain superfamily/Winged helix DNA-binding domain"/>
    <property type="match status" value="1"/>
</dbReference>